<dbReference type="Pfam" id="PF01553">
    <property type="entry name" value="Acyltransferase"/>
    <property type="match status" value="1"/>
</dbReference>
<dbReference type="PANTHER" id="PTHR10434:SF64">
    <property type="entry name" value="1-ACYL-SN-GLYCEROL-3-PHOSPHATE ACYLTRANSFERASE-RELATED"/>
    <property type="match status" value="1"/>
</dbReference>
<accession>A0A846TPP5</accession>
<dbReference type="RefSeq" id="WP_168104727.1">
    <property type="nucleotide sequence ID" value="NZ_CP051215.1"/>
</dbReference>
<protein>
    <recommendedName>
        <fullName evidence="7">1-acyl-sn-glycerol-3-phosphate acyltransferase</fullName>
        <ecNumber evidence="7">2.3.1.51</ecNumber>
    </recommendedName>
</protein>
<evidence type="ECO:0000313" key="10">
    <source>
        <dbReference type="Proteomes" id="UP000584587"/>
    </source>
</evidence>
<sequence length="245" mass="28763">MNWWKALLTWPHLLHVYLKMGSMTKKVLKDPTLVSEGKRYIWLKKKTKYFRWLYDVKVVAHDINNWPKHKGCVLVANHQSNFDFIILLSLNDYSLYAPLGFIAKSELKQNKLARRFVFLIDVLFIDRKDPRSALETFKEAQDLIRNPGRTMVIFPEGTRSHKQEMNEFKPGALKLAYQAYVPILPVSIVNSYQIFDKKFRGKKTIHVVFNKALDPKQFMHLPSNKLASQIQNTIKASIDQWDNKK</sequence>
<dbReference type="Gene3D" id="3.40.1130.10">
    <property type="entry name" value="Glycerol-3-phosphate (1)-acyltransferase"/>
    <property type="match status" value="1"/>
</dbReference>
<comment type="catalytic activity">
    <reaction evidence="7">
        <text>a 1-acyl-sn-glycero-3-phosphate + an acyl-CoA = a 1,2-diacyl-sn-glycero-3-phosphate + CoA</text>
        <dbReference type="Rhea" id="RHEA:19709"/>
        <dbReference type="ChEBI" id="CHEBI:57287"/>
        <dbReference type="ChEBI" id="CHEBI:57970"/>
        <dbReference type="ChEBI" id="CHEBI:58342"/>
        <dbReference type="ChEBI" id="CHEBI:58608"/>
        <dbReference type="EC" id="2.3.1.51"/>
    </reaction>
</comment>
<dbReference type="GO" id="GO:0003841">
    <property type="term" value="F:1-acylglycerol-3-phosphate O-acyltransferase activity"/>
    <property type="evidence" value="ECO:0007669"/>
    <property type="project" value="UniProtKB-UniRule"/>
</dbReference>
<keyword evidence="7" id="KW-1208">Phospholipid metabolism</keyword>
<evidence type="ECO:0000313" key="9">
    <source>
        <dbReference type="EMBL" id="NKE38250.1"/>
    </source>
</evidence>
<proteinExistence type="inferred from homology"/>
<evidence type="ECO:0000256" key="7">
    <source>
        <dbReference type="RuleBase" id="RU361267"/>
    </source>
</evidence>
<dbReference type="InterPro" id="IPR002123">
    <property type="entry name" value="Plipid/glycerol_acylTrfase"/>
</dbReference>
<evidence type="ECO:0000256" key="2">
    <source>
        <dbReference type="ARBA" id="ARBA00008655"/>
    </source>
</evidence>
<reference evidence="9 10" key="1">
    <citation type="submission" date="2020-04" db="EMBL/GenBank/DDBJ databases">
        <title>Complete genome sequence of Spiroplasma platyhelix ATCC 51748, an insect isolate.</title>
        <authorList>
            <person name="Green E.A."/>
            <person name="Klassen J.L."/>
        </authorList>
    </citation>
    <scope>NUCLEOTIDE SEQUENCE [LARGE SCALE GENOMIC DNA]</scope>
    <source>
        <strain evidence="9 10">PALS-1</strain>
    </source>
</reference>
<name>A0A846TPP5_9MOLU</name>
<dbReference type="NCBIfam" id="TIGR00530">
    <property type="entry name" value="AGP_acyltrn"/>
    <property type="match status" value="1"/>
</dbReference>
<dbReference type="SMART" id="SM00563">
    <property type="entry name" value="PlsC"/>
    <property type="match status" value="1"/>
</dbReference>
<keyword evidence="5 7" id="KW-0443">Lipid metabolism</keyword>
<dbReference type="GO" id="GO:0016020">
    <property type="term" value="C:membrane"/>
    <property type="evidence" value="ECO:0007669"/>
    <property type="project" value="InterPro"/>
</dbReference>
<dbReference type="GO" id="GO:0006654">
    <property type="term" value="P:phosphatidic acid biosynthetic process"/>
    <property type="evidence" value="ECO:0007669"/>
    <property type="project" value="TreeGrafter"/>
</dbReference>
<keyword evidence="10" id="KW-1185">Reference proteome</keyword>
<comment type="domain">
    <text evidence="7">The HXXXXD motif is essential for acyltransferase activity and may constitute the binding site for the phosphate moiety of the glycerol-3-phosphate.</text>
</comment>
<dbReference type="EC" id="2.3.1.51" evidence="7"/>
<dbReference type="CDD" id="cd07989">
    <property type="entry name" value="LPLAT_AGPAT-like"/>
    <property type="match status" value="1"/>
</dbReference>
<dbReference type="AlphaFoldDB" id="A0A846TPP5"/>
<evidence type="ECO:0000256" key="6">
    <source>
        <dbReference type="ARBA" id="ARBA00023315"/>
    </source>
</evidence>
<keyword evidence="7" id="KW-0594">Phospholipid biosynthesis</keyword>
<dbReference type="Proteomes" id="UP000584587">
    <property type="component" value="Unassembled WGS sequence"/>
</dbReference>
<gene>
    <name evidence="9" type="ORF">HER12_00570</name>
</gene>
<dbReference type="InterPro" id="IPR004552">
    <property type="entry name" value="AGP_acyltrans"/>
</dbReference>
<comment type="similarity">
    <text evidence="2 7">Belongs to the 1-acyl-sn-glycerol-3-phosphate acyltransferase family.</text>
</comment>
<dbReference type="PANTHER" id="PTHR10434">
    <property type="entry name" value="1-ACYL-SN-GLYCEROL-3-PHOSPHATE ACYLTRANSFERASE"/>
    <property type="match status" value="1"/>
</dbReference>
<evidence type="ECO:0000259" key="8">
    <source>
        <dbReference type="SMART" id="SM00563"/>
    </source>
</evidence>
<evidence type="ECO:0000256" key="5">
    <source>
        <dbReference type="ARBA" id="ARBA00023098"/>
    </source>
</evidence>
<comment type="pathway">
    <text evidence="1">Lipid metabolism.</text>
</comment>
<organism evidence="9 10">
    <name type="scientific">Spiroplasma platyhelix PALS-1</name>
    <dbReference type="NCBI Taxonomy" id="1276218"/>
    <lineage>
        <taxon>Bacteria</taxon>
        <taxon>Bacillati</taxon>
        <taxon>Mycoplasmatota</taxon>
        <taxon>Mollicutes</taxon>
        <taxon>Entomoplasmatales</taxon>
        <taxon>Spiroplasmataceae</taxon>
        <taxon>Spiroplasma</taxon>
    </lineage>
</organism>
<evidence type="ECO:0000256" key="4">
    <source>
        <dbReference type="ARBA" id="ARBA00022679"/>
    </source>
</evidence>
<keyword evidence="4 7" id="KW-0808">Transferase</keyword>
<keyword evidence="3 7" id="KW-0444">Lipid biosynthesis</keyword>
<evidence type="ECO:0000256" key="1">
    <source>
        <dbReference type="ARBA" id="ARBA00005189"/>
    </source>
</evidence>
<dbReference type="SUPFAM" id="SSF69593">
    <property type="entry name" value="Glycerol-3-phosphate (1)-acyltransferase"/>
    <property type="match status" value="1"/>
</dbReference>
<evidence type="ECO:0000256" key="3">
    <source>
        <dbReference type="ARBA" id="ARBA00022516"/>
    </source>
</evidence>
<feature type="domain" description="Phospholipid/glycerol acyltransferase" evidence="8">
    <location>
        <begin position="72"/>
        <end position="191"/>
    </location>
</feature>
<keyword evidence="6 7" id="KW-0012">Acyltransferase</keyword>
<comment type="caution">
    <text evidence="9">The sequence shown here is derived from an EMBL/GenBank/DDBJ whole genome shotgun (WGS) entry which is preliminary data.</text>
</comment>
<dbReference type="EMBL" id="JAAVVK010000001">
    <property type="protein sequence ID" value="NKE38250.1"/>
    <property type="molecule type" value="Genomic_DNA"/>
</dbReference>